<name>A0A0V8JQV3_9BACI</name>
<dbReference type="SUPFAM" id="SSF52540">
    <property type="entry name" value="P-loop containing nucleoside triphosphate hydrolases"/>
    <property type="match status" value="1"/>
</dbReference>
<dbReference type="InterPro" id="IPR052934">
    <property type="entry name" value="Methyl-DNA_Rec/Restrict_Enz"/>
</dbReference>
<proteinExistence type="predicted"/>
<dbReference type="AlphaFoldDB" id="A0A0V8JQV3"/>
<protein>
    <submittedName>
        <fullName evidence="3">ATPase</fullName>
    </submittedName>
</protein>
<feature type="domain" description="Type IV methyl-directed restriction enzyme EcoKMcrB subunit DNA-binding" evidence="2">
    <location>
        <begin position="10"/>
        <end position="166"/>
    </location>
</feature>
<dbReference type="Pfam" id="PF07728">
    <property type="entry name" value="AAA_5"/>
    <property type="match status" value="1"/>
</dbReference>
<evidence type="ECO:0000259" key="1">
    <source>
        <dbReference type="Pfam" id="PF07728"/>
    </source>
</evidence>
<dbReference type="RefSeq" id="WP_025911149.1">
    <property type="nucleotide sequence ID" value="NZ_KQ758628.1"/>
</dbReference>
<dbReference type="Gene3D" id="3.40.50.300">
    <property type="entry name" value="P-loop containing nucleotide triphosphate hydrolases"/>
    <property type="match status" value="1"/>
</dbReference>
<dbReference type="InterPro" id="IPR027417">
    <property type="entry name" value="P-loop_NTPase"/>
</dbReference>
<evidence type="ECO:0000313" key="4">
    <source>
        <dbReference type="Proteomes" id="UP000053681"/>
    </source>
</evidence>
<dbReference type="GO" id="GO:0016887">
    <property type="term" value="F:ATP hydrolysis activity"/>
    <property type="evidence" value="ECO:0007669"/>
    <property type="project" value="InterPro"/>
</dbReference>
<dbReference type="PANTHER" id="PTHR37291">
    <property type="entry name" value="5-METHYLCYTOSINE-SPECIFIC RESTRICTION ENZYME B"/>
    <property type="match status" value="1"/>
</dbReference>
<reference evidence="3 4" key="1">
    <citation type="submission" date="2015-11" db="EMBL/GenBank/DDBJ databases">
        <title>Bacillus caseinolyticus sp nov.</title>
        <authorList>
            <person name="Dastager S.G."/>
            <person name="Mawlankar R."/>
        </authorList>
    </citation>
    <scope>NUCLEOTIDE SEQUENCE [LARGE SCALE GENOMIC DNA]</scope>
    <source>
        <strain evidence="3 4">SGD-V-76</strain>
    </source>
</reference>
<keyword evidence="4" id="KW-1185">Reference proteome</keyword>
<feature type="domain" description="ATPase dynein-related AAA" evidence="1">
    <location>
        <begin position="215"/>
        <end position="324"/>
    </location>
</feature>
<dbReference type="Pfam" id="PF12102">
    <property type="entry name" value="MrcB_N"/>
    <property type="match status" value="1"/>
</dbReference>
<gene>
    <name evidence="3" type="ORF">AS180_02265</name>
</gene>
<dbReference type="Gene3D" id="3.30.920.90">
    <property type="match status" value="1"/>
</dbReference>
<dbReference type="EMBL" id="LNQP01000005">
    <property type="protein sequence ID" value="KSU89397.1"/>
    <property type="molecule type" value="Genomic_DNA"/>
</dbReference>
<organism evidence="3 4">
    <name type="scientific">Priestia veravalensis</name>
    <dbReference type="NCBI Taxonomy" id="1414648"/>
    <lineage>
        <taxon>Bacteria</taxon>
        <taxon>Bacillati</taxon>
        <taxon>Bacillota</taxon>
        <taxon>Bacilli</taxon>
        <taxon>Bacillales</taxon>
        <taxon>Bacillaceae</taxon>
        <taxon>Priestia</taxon>
    </lineage>
</organism>
<comment type="caution">
    <text evidence="3">The sequence shown here is derived from an EMBL/GenBank/DDBJ whole genome shotgun (WGS) entry which is preliminary data.</text>
</comment>
<dbReference type="InterPro" id="IPR011704">
    <property type="entry name" value="ATPase_dyneun-rel_AAA"/>
</dbReference>
<evidence type="ECO:0000259" key="2">
    <source>
        <dbReference type="Pfam" id="PF12102"/>
    </source>
</evidence>
<sequence length="543" mass="62628">MSLRERLLYVAENFSAKESDALLSHEVDNMLTRRIPLSLYKLSEVNREEFKITGMQTALFPYINIVDKKSVTGLAISYALSEDGQRLYLVLKREEEDAPTIADIRFFTPEHERIKKDHLLMIGTSSDAKSFEDNVALYVPYHIEDFASDRQLYEDLTLFIEIHRQFLKAHGMSKELLSDKDVITHMKEYIKSQGFTYEDEDLTNIYLSLKTKPFIILSGMSGTGKTKLAQLLAESLGATFENGRLALIPVRPDWHDGSDLLGYIDLRGDFRKGAFLGIVQQAIQHPTYTYVAILDEMNLARVEHYLSDVLSVIESRKWQERKIKTAPLLPGHRMFCDVYIPPNLLIVGTVNMDETTHSFSQKVLDRTNTVELNTIHLDSFESLTQDSLVTAGIETTQIQSLYIHLKDAYVEHGELINEVTNELMSLNELLRPIDCQVGYRMRDEICFYMIYAIKSGVFTFDQAFDFQLLQKIAPRISGGDVYTFDVLKELYYYCTNTFVDQNIETAVIEAERMRFPRSAKKVMEMIRRYEAFGYTSFWTNTVR</sequence>
<dbReference type="Proteomes" id="UP000053681">
    <property type="component" value="Unassembled WGS sequence"/>
</dbReference>
<accession>A0A0V8JQV3</accession>
<dbReference type="InterPro" id="IPR021961">
    <property type="entry name" value="McrB_DNA-bd"/>
</dbReference>
<dbReference type="GO" id="GO:0005524">
    <property type="term" value="F:ATP binding"/>
    <property type="evidence" value="ECO:0007669"/>
    <property type="project" value="InterPro"/>
</dbReference>
<evidence type="ECO:0000313" key="3">
    <source>
        <dbReference type="EMBL" id="KSU89397.1"/>
    </source>
</evidence>
<dbReference type="PANTHER" id="PTHR37291:SF1">
    <property type="entry name" value="TYPE IV METHYL-DIRECTED RESTRICTION ENZYME ECOKMCRB SUBUNIT"/>
    <property type="match status" value="1"/>
</dbReference>